<dbReference type="EnsemblPlants" id="AET6Gv20855300.1">
    <property type="protein sequence ID" value="AET6Gv20855300.1"/>
    <property type="gene ID" value="AET6Gv20855300"/>
</dbReference>
<dbReference type="EnsemblPlants" id="AET0Gv20056300.1">
    <property type="protein sequence ID" value="AET0Gv20056300.1"/>
    <property type="gene ID" value="AET0Gv20056300"/>
</dbReference>
<organism evidence="1 3">
    <name type="scientific">Aegilops tauschii subsp. strangulata</name>
    <name type="common">Goatgrass</name>
    <dbReference type="NCBI Taxonomy" id="200361"/>
    <lineage>
        <taxon>Eukaryota</taxon>
        <taxon>Viridiplantae</taxon>
        <taxon>Streptophyta</taxon>
        <taxon>Embryophyta</taxon>
        <taxon>Tracheophyta</taxon>
        <taxon>Spermatophyta</taxon>
        <taxon>Magnoliopsida</taxon>
        <taxon>Liliopsida</taxon>
        <taxon>Poales</taxon>
        <taxon>Poaceae</taxon>
        <taxon>BOP clade</taxon>
        <taxon>Pooideae</taxon>
        <taxon>Triticodae</taxon>
        <taxon>Triticeae</taxon>
        <taxon>Triticinae</taxon>
        <taxon>Aegilops</taxon>
    </lineage>
</organism>
<reference evidence="2" key="3">
    <citation type="journal article" date="2017" name="Nature">
        <title>Genome sequence of the progenitor of the wheat D genome Aegilops tauschii.</title>
        <authorList>
            <person name="Luo M.C."/>
            <person name="Gu Y.Q."/>
            <person name="Puiu D."/>
            <person name="Wang H."/>
            <person name="Twardziok S.O."/>
            <person name="Deal K.R."/>
            <person name="Huo N."/>
            <person name="Zhu T."/>
            <person name="Wang L."/>
            <person name="Wang Y."/>
            <person name="McGuire P.E."/>
            <person name="Liu S."/>
            <person name="Long H."/>
            <person name="Ramasamy R.K."/>
            <person name="Rodriguez J.C."/>
            <person name="Van S.L."/>
            <person name="Yuan L."/>
            <person name="Wang Z."/>
            <person name="Xia Z."/>
            <person name="Xiao L."/>
            <person name="Anderson O.D."/>
            <person name="Ouyang S."/>
            <person name="Liang Y."/>
            <person name="Zimin A.V."/>
            <person name="Pertea G."/>
            <person name="Qi P."/>
            <person name="Bennetzen J.L."/>
            <person name="Dai X."/>
            <person name="Dawson M.W."/>
            <person name="Muller H.G."/>
            <person name="Kugler K."/>
            <person name="Rivarola-Duarte L."/>
            <person name="Spannagl M."/>
            <person name="Mayer K.F.X."/>
            <person name="Lu F.H."/>
            <person name="Bevan M.W."/>
            <person name="Leroy P."/>
            <person name="Li P."/>
            <person name="You F.M."/>
            <person name="Sun Q."/>
            <person name="Liu Z."/>
            <person name="Lyons E."/>
            <person name="Wicker T."/>
            <person name="Salzberg S.L."/>
            <person name="Devos K.M."/>
            <person name="Dvorak J."/>
        </authorList>
    </citation>
    <scope>NUCLEOTIDE SEQUENCE [LARGE SCALE GENOMIC DNA]</scope>
    <source>
        <strain evidence="2">cv. AL8/78</strain>
    </source>
</reference>
<reference evidence="2" key="5">
    <citation type="journal article" date="2021" name="G3 (Bethesda)">
        <title>Aegilops tauschii genome assembly Aet v5.0 features greater sequence contiguity and improved annotation.</title>
        <authorList>
            <person name="Wang L."/>
            <person name="Zhu T."/>
            <person name="Rodriguez J.C."/>
            <person name="Deal K.R."/>
            <person name="Dubcovsky J."/>
            <person name="McGuire P.E."/>
            <person name="Lux T."/>
            <person name="Spannagl M."/>
            <person name="Mayer K.F.X."/>
            <person name="Baldrich P."/>
            <person name="Meyers B.C."/>
            <person name="Huo N."/>
            <person name="Gu Y.Q."/>
            <person name="Zhou H."/>
            <person name="Devos K.M."/>
            <person name="Bennetzen J.L."/>
            <person name="Unver T."/>
            <person name="Budak H."/>
            <person name="Gulick P.J."/>
            <person name="Galiba G."/>
            <person name="Kalapos B."/>
            <person name="Nelson D.R."/>
            <person name="Li P."/>
            <person name="You F.M."/>
            <person name="Luo M.C."/>
            <person name="Dvorak J."/>
        </authorList>
    </citation>
    <scope>NUCLEOTIDE SEQUENCE [LARGE SCALE GENOMIC DNA]</scope>
    <source>
        <strain evidence="2">cv. AL8/78</strain>
    </source>
</reference>
<name>A0A452XDF6_AEGTS</name>
<evidence type="ECO:0000313" key="1">
    <source>
        <dbReference type="EnsemblPlants" id="AET0Gv20056300.1"/>
    </source>
</evidence>
<protein>
    <submittedName>
        <fullName evidence="1">Uncharacterized protein</fullName>
    </submittedName>
</protein>
<evidence type="ECO:0000313" key="2">
    <source>
        <dbReference type="EnsemblPlants" id="AET6Gv20855300.1"/>
    </source>
</evidence>
<reference evidence="3" key="1">
    <citation type="journal article" date="2014" name="Science">
        <title>Ancient hybridizations among the ancestral genomes of bread wheat.</title>
        <authorList>
            <consortium name="International Wheat Genome Sequencing Consortium,"/>
            <person name="Marcussen T."/>
            <person name="Sandve S.R."/>
            <person name="Heier L."/>
            <person name="Spannagl M."/>
            <person name="Pfeifer M."/>
            <person name="Jakobsen K.S."/>
            <person name="Wulff B.B."/>
            <person name="Steuernagel B."/>
            <person name="Mayer K.F."/>
            <person name="Olsen O.A."/>
        </authorList>
    </citation>
    <scope>NUCLEOTIDE SEQUENCE [LARGE SCALE GENOMIC DNA]</scope>
    <source>
        <strain evidence="3">cv. AL8/78</strain>
    </source>
</reference>
<dbReference type="Gramene" id="AET6Gv20855300.1">
    <property type="protein sequence ID" value="AET6Gv20855300.1"/>
    <property type="gene ID" value="AET6Gv20855300"/>
</dbReference>
<dbReference type="Proteomes" id="UP000015105">
    <property type="component" value="Chromosome 6D"/>
</dbReference>
<reference evidence="1" key="4">
    <citation type="submission" date="2019-03" db="UniProtKB">
        <authorList>
            <consortium name="EnsemblPlants"/>
        </authorList>
    </citation>
    <scope>IDENTIFICATION</scope>
</reference>
<proteinExistence type="predicted"/>
<reference evidence="3" key="2">
    <citation type="journal article" date="2017" name="Nat. Plants">
        <title>The Aegilops tauschii genome reveals multiple impacts of transposons.</title>
        <authorList>
            <person name="Zhao G."/>
            <person name="Zou C."/>
            <person name="Li K."/>
            <person name="Wang K."/>
            <person name="Li T."/>
            <person name="Gao L."/>
            <person name="Zhang X."/>
            <person name="Wang H."/>
            <person name="Yang Z."/>
            <person name="Liu X."/>
            <person name="Jiang W."/>
            <person name="Mao L."/>
            <person name="Kong X."/>
            <person name="Jiao Y."/>
            <person name="Jia J."/>
        </authorList>
    </citation>
    <scope>NUCLEOTIDE SEQUENCE [LARGE SCALE GENOMIC DNA]</scope>
    <source>
        <strain evidence="3">cv. AL8/78</strain>
    </source>
</reference>
<dbReference type="Gramene" id="AET0Gv20056300.1">
    <property type="protein sequence ID" value="AET0Gv20056300.1"/>
    <property type="gene ID" value="AET0Gv20056300"/>
</dbReference>
<keyword evidence="3" id="KW-1185">Reference proteome</keyword>
<accession>A0A452XDF6</accession>
<evidence type="ECO:0000313" key="3">
    <source>
        <dbReference type="Proteomes" id="UP000015105"/>
    </source>
</evidence>
<dbReference type="AlphaFoldDB" id="A0A452XDF6"/>
<sequence length="40" mass="4755">MLVKHLPKLWKIQNSSVILDNTKKQGRVRYRSVKESGFIR</sequence>